<proteinExistence type="predicted"/>
<comment type="caution">
    <text evidence="2">The sequence shown here is derived from an EMBL/GenBank/DDBJ whole genome shotgun (WGS) entry which is preliminary data.</text>
</comment>
<evidence type="ECO:0000313" key="3">
    <source>
        <dbReference type="Proteomes" id="UP000280417"/>
    </source>
</evidence>
<name>A0A662DGD9_UNCAE</name>
<sequence length="246" mass="29307">MTVKPLNEKKFAFITCVNDEILYRRCLEHIESLHIPEGFSVEKIRINGAKDINEAYNDAMRGSDAKFKIYLHQDTFIKNKNFLSDICRIFTRDPTIGMIGVVGARRLPSNGIWFKNNWWHCYGKVLEYRRGGILQKILGPFNKRKERVVFFKKVKEEFMPVVVIDGLIMVTQYDVPWRTDLYKGFLYYEGPHCIEFIKRGYKVVIPRQETPWVMHYGPRSEKSKVEHRMIWEGLEDRLNIFRKEYK</sequence>
<dbReference type="Gene3D" id="3.90.550.10">
    <property type="entry name" value="Spore Coat Polysaccharide Biosynthesis Protein SpsA, Chain A"/>
    <property type="match status" value="1"/>
</dbReference>
<dbReference type="AlphaFoldDB" id="A0A662DGD9"/>
<dbReference type="Pfam" id="PF13712">
    <property type="entry name" value="Glyco_tranf_2_5"/>
    <property type="match status" value="1"/>
</dbReference>
<dbReference type="Proteomes" id="UP000280417">
    <property type="component" value="Unassembled WGS sequence"/>
</dbReference>
<dbReference type="SUPFAM" id="SSF53448">
    <property type="entry name" value="Nucleotide-diphospho-sugar transferases"/>
    <property type="match status" value="1"/>
</dbReference>
<accession>A0A662DGD9</accession>
<feature type="non-terminal residue" evidence="2">
    <location>
        <position position="246"/>
    </location>
</feature>
<feature type="domain" description="Streptomycin biosynthesis protein StrF" evidence="1">
    <location>
        <begin position="12"/>
        <end position="222"/>
    </location>
</feature>
<evidence type="ECO:0000313" key="2">
    <source>
        <dbReference type="EMBL" id="RLE13351.1"/>
    </source>
</evidence>
<dbReference type="InterPro" id="IPR029044">
    <property type="entry name" value="Nucleotide-diphossugar_trans"/>
</dbReference>
<gene>
    <name evidence="2" type="ORF">DRJ04_04465</name>
</gene>
<reference evidence="2 3" key="1">
    <citation type="submission" date="2018-06" db="EMBL/GenBank/DDBJ databases">
        <title>Extensive metabolic versatility and redundancy in microbially diverse, dynamic hydrothermal sediments.</title>
        <authorList>
            <person name="Dombrowski N."/>
            <person name="Teske A."/>
            <person name="Baker B.J."/>
        </authorList>
    </citation>
    <scope>NUCLEOTIDE SEQUENCE [LARGE SCALE GENOMIC DNA]</scope>
    <source>
        <strain evidence="2">B3_G15</strain>
    </source>
</reference>
<dbReference type="InterPro" id="IPR059123">
    <property type="entry name" value="StrF_dom"/>
</dbReference>
<evidence type="ECO:0000259" key="1">
    <source>
        <dbReference type="Pfam" id="PF13712"/>
    </source>
</evidence>
<protein>
    <recommendedName>
        <fullName evidence="1">Streptomycin biosynthesis protein StrF domain-containing protein</fullName>
    </recommendedName>
</protein>
<organism evidence="2 3">
    <name type="scientific">Aerophobetes bacterium</name>
    <dbReference type="NCBI Taxonomy" id="2030807"/>
    <lineage>
        <taxon>Bacteria</taxon>
        <taxon>Candidatus Aerophobota</taxon>
    </lineage>
</organism>
<dbReference type="EMBL" id="QMQA01000101">
    <property type="protein sequence ID" value="RLE13351.1"/>
    <property type="molecule type" value="Genomic_DNA"/>
</dbReference>